<evidence type="ECO:0000313" key="3">
    <source>
        <dbReference type="Proteomes" id="UP000054988"/>
    </source>
</evidence>
<dbReference type="Proteomes" id="UP000054988">
    <property type="component" value="Unassembled WGS sequence"/>
</dbReference>
<accession>A0A0W0G9P0</accession>
<evidence type="ECO:0000313" key="2">
    <source>
        <dbReference type="EMBL" id="KTB45282.1"/>
    </source>
</evidence>
<proteinExistence type="predicted"/>
<evidence type="ECO:0000256" key="1">
    <source>
        <dbReference type="SAM" id="MobiDB-lite"/>
    </source>
</evidence>
<dbReference type="AlphaFoldDB" id="A0A0W0G9P0"/>
<feature type="region of interest" description="Disordered" evidence="1">
    <location>
        <begin position="138"/>
        <end position="273"/>
    </location>
</feature>
<reference evidence="2 3" key="1">
    <citation type="submission" date="2015-12" db="EMBL/GenBank/DDBJ databases">
        <title>Draft genome sequence of Moniliophthora roreri, the causal agent of frosty pod rot of cacao.</title>
        <authorList>
            <person name="Aime M.C."/>
            <person name="Diaz-Valderrama J.R."/>
            <person name="Kijpornyongpan T."/>
            <person name="Phillips-Mora W."/>
        </authorList>
    </citation>
    <scope>NUCLEOTIDE SEQUENCE [LARGE SCALE GENOMIC DNA]</scope>
    <source>
        <strain evidence="2 3">MCA 2952</strain>
    </source>
</reference>
<feature type="region of interest" description="Disordered" evidence="1">
    <location>
        <begin position="347"/>
        <end position="366"/>
    </location>
</feature>
<feature type="compositionally biased region" description="Low complexity" evidence="1">
    <location>
        <begin position="180"/>
        <end position="193"/>
    </location>
</feature>
<comment type="caution">
    <text evidence="2">The sequence shown here is derived from an EMBL/GenBank/DDBJ whole genome shotgun (WGS) entry which is preliminary data.</text>
</comment>
<feature type="compositionally biased region" description="Polar residues" evidence="1">
    <location>
        <begin position="349"/>
        <end position="358"/>
    </location>
</feature>
<protein>
    <submittedName>
        <fullName evidence="2">Uncharacterized protein</fullName>
    </submittedName>
</protein>
<feature type="compositionally biased region" description="Pro residues" evidence="1">
    <location>
        <begin position="155"/>
        <end position="165"/>
    </location>
</feature>
<dbReference type="EMBL" id="LATX01000736">
    <property type="protein sequence ID" value="KTB45282.1"/>
    <property type="molecule type" value="Genomic_DNA"/>
</dbReference>
<name>A0A0W0G9P0_MONRR</name>
<feature type="compositionally biased region" description="Polar residues" evidence="1">
    <location>
        <begin position="248"/>
        <end position="258"/>
    </location>
</feature>
<gene>
    <name evidence="2" type="ORF">WG66_2141</name>
</gene>
<feature type="compositionally biased region" description="Low complexity" evidence="1">
    <location>
        <begin position="209"/>
        <end position="220"/>
    </location>
</feature>
<feature type="region of interest" description="Disordered" evidence="1">
    <location>
        <begin position="103"/>
        <end position="124"/>
    </location>
</feature>
<organism evidence="2 3">
    <name type="scientific">Moniliophthora roreri</name>
    <name type="common">Frosty pod rot fungus</name>
    <name type="synonym">Monilia roreri</name>
    <dbReference type="NCBI Taxonomy" id="221103"/>
    <lineage>
        <taxon>Eukaryota</taxon>
        <taxon>Fungi</taxon>
        <taxon>Dikarya</taxon>
        <taxon>Basidiomycota</taxon>
        <taxon>Agaricomycotina</taxon>
        <taxon>Agaricomycetes</taxon>
        <taxon>Agaricomycetidae</taxon>
        <taxon>Agaricales</taxon>
        <taxon>Marasmiineae</taxon>
        <taxon>Marasmiaceae</taxon>
        <taxon>Moniliophthora</taxon>
    </lineage>
</organism>
<feature type="compositionally biased region" description="Low complexity" evidence="1">
    <location>
        <begin position="259"/>
        <end position="271"/>
    </location>
</feature>
<sequence length="414" mass="45256">MSQSFTYNNLQPTAAQLLFLLNNTHYKSRIIDAARSNLLVDHLITNYQFHQEQHHHFESLLTGVNYRMNLIASDITVTGFVIPGQITVPMICAPNIFSPHLPPVTDSSTDARDETSPFGRLEYPPRCLSESLEDYKLVKSSRPTSAPPVAIIPNPDHPPTPPPIDIPLCPSTPSLKHNNSESSSALTSRRSPSQPELNSTEPLPHPLVSLTQSLQTTTLSPHGLPETGSPQMTNRTHPPGLSAPRPPNSLNENNDATKTTSPESPRSSSPTNVVSMTDFLDVINAANQVTIHRTVELASAQSATHTALIISLNIAHNYNAVNEFLLLALPTTIATLMDLRRTTVMPPLSVTSPMSPTSTDEESEQPLTVTIRITDDREPVTITTPDREERTFVPVRFINGAVVYEAGTSDINRG</sequence>